<feature type="domain" description="J" evidence="1">
    <location>
        <begin position="2"/>
        <end position="69"/>
    </location>
</feature>
<name>A0A835VKU4_VANPL</name>
<dbReference type="InterPro" id="IPR001623">
    <property type="entry name" value="DnaJ_domain"/>
</dbReference>
<organism evidence="2 3">
    <name type="scientific">Vanilla planifolia</name>
    <name type="common">Vanilla</name>
    <dbReference type="NCBI Taxonomy" id="51239"/>
    <lineage>
        <taxon>Eukaryota</taxon>
        <taxon>Viridiplantae</taxon>
        <taxon>Streptophyta</taxon>
        <taxon>Embryophyta</taxon>
        <taxon>Tracheophyta</taxon>
        <taxon>Spermatophyta</taxon>
        <taxon>Magnoliopsida</taxon>
        <taxon>Liliopsida</taxon>
        <taxon>Asparagales</taxon>
        <taxon>Orchidaceae</taxon>
        <taxon>Vanilloideae</taxon>
        <taxon>Vanilleae</taxon>
        <taxon>Vanilla</taxon>
    </lineage>
</organism>
<dbReference type="PANTHER" id="PTHR45286">
    <property type="entry name" value="CHAPERONE DNAJ-DOMAIN SUPERFAMILY PROTEIN"/>
    <property type="match status" value="1"/>
</dbReference>
<dbReference type="GO" id="GO:0005783">
    <property type="term" value="C:endoplasmic reticulum"/>
    <property type="evidence" value="ECO:0007669"/>
    <property type="project" value="UniProtKB-ARBA"/>
</dbReference>
<dbReference type="PRINTS" id="PR00625">
    <property type="entry name" value="JDOMAIN"/>
</dbReference>
<dbReference type="InterPro" id="IPR036869">
    <property type="entry name" value="J_dom_sf"/>
</dbReference>
<reference evidence="2 3" key="1">
    <citation type="journal article" date="2020" name="Nat. Food">
        <title>A phased Vanilla planifolia genome enables genetic improvement of flavour and production.</title>
        <authorList>
            <person name="Hasing T."/>
            <person name="Tang H."/>
            <person name="Brym M."/>
            <person name="Khazi F."/>
            <person name="Huang T."/>
            <person name="Chambers A.H."/>
        </authorList>
    </citation>
    <scope>NUCLEOTIDE SEQUENCE [LARGE SCALE GENOMIC DNA]</scope>
    <source>
        <tissue evidence="2">Leaf</tissue>
    </source>
</reference>
<dbReference type="Proteomes" id="UP000639772">
    <property type="component" value="Chromosome 1"/>
</dbReference>
<dbReference type="SUPFAM" id="SSF46565">
    <property type="entry name" value="Chaperone J-domain"/>
    <property type="match status" value="1"/>
</dbReference>
<dbReference type="PROSITE" id="PS50076">
    <property type="entry name" value="DNAJ_2"/>
    <property type="match status" value="1"/>
</dbReference>
<dbReference type="EMBL" id="JADCNM010000001">
    <property type="protein sequence ID" value="KAG0500603.1"/>
    <property type="molecule type" value="Genomic_DNA"/>
</dbReference>
<dbReference type="SMART" id="SM00271">
    <property type="entry name" value="DnaJ"/>
    <property type="match status" value="1"/>
</dbReference>
<protein>
    <recommendedName>
        <fullName evidence="1">J domain-containing protein</fullName>
    </recommendedName>
</protein>
<dbReference type="AlphaFoldDB" id="A0A835VKU4"/>
<dbReference type="OrthoDB" id="445556at2759"/>
<sequence length="469" mass="54200">MNAYEVLGVSKRSSFEEIKASFQKLAKETHPDVSTSPDEGAVYQRFLQILAAYEILSNSERRAHYDSHLLSQRMTLQKKSTHYSVMYPRGRAVALTKPKEVIQWLSWYKQLVNDIVTQKKVASGSGYFDKIEGELYSAISFAYYGPIVESLNLLPDCFEAEERSSCETSEVLHLVSGRDLFGIVCTVENFPELVDVHSERLASFSSEGGFLRCRSDEMLGVNFRLRECKDIKDLKLREIKNVEADTYKKLELHVCGKLVATATRDPPHSKPNGESMADNKDQINVFLHLNMNSRPNFSSPNFPSTVDMKLLLGTITGLGTHAEEGMCSVYDQNGRKTHFIIKHRTLMVKHMHWFRIGEDEFPTYECRCSRPRLPPSKFWLFEPRSNMHDIGGWYVETFGQNKMGRTVHCRRHWDGVNEHSETKLHPAMYLFALAYRTLDFEDEKGRKKYIRDLLESKLQNVLRWCRRIL</sequence>
<evidence type="ECO:0000313" key="2">
    <source>
        <dbReference type="EMBL" id="KAG0500603.1"/>
    </source>
</evidence>
<proteinExistence type="predicted"/>
<gene>
    <name evidence="2" type="ORF">HPP92_000675</name>
</gene>
<evidence type="ECO:0000313" key="3">
    <source>
        <dbReference type="Proteomes" id="UP000639772"/>
    </source>
</evidence>
<evidence type="ECO:0000259" key="1">
    <source>
        <dbReference type="PROSITE" id="PS50076"/>
    </source>
</evidence>
<dbReference type="PANTHER" id="PTHR45286:SF1">
    <property type="entry name" value="CHAPERONE DNAJ-DOMAIN SUPERFAMILY PROTEIN"/>
    <property type="match status" value="1"/>
</dbReference>
<accession>A0A835VKU4</accession>
<dbReference type="Gene3D" id="1.10.287.110">
    <property type="entry name" value="DnaJ domain"/>
    <property type="match status" value="1"/>
</dbReference>
<dbReference type="CDD" id="cd06257">
    <property type="entry name" value="DnaJ"/>
    <property type="match status" value="1"/>
</dbReference>
<comment type="caution">
    <text evidence="2">The sequence shown here is derived from an EMBL/GenBank/DDBJ whole genome shotgun (WGS) entry which is preliminary data.</text>
</comment>
<dbReference type="Pfam" id="PF00226">
    <property type="entry name" value="DnaJ"/>
    <property type="match status" value="1"/>
</dbReference>